<evidence type="ECO:0000256" key="1">
    <source>
        <dbReference type="SAM" id="MobiDB-lite"/>
    </source>
</evidence>
<keyword evidence="3" id="KW-1185">Reference proteome</keyword>
<dbReference type="OrthoDB" id="4509126at2759"/>
<reference evidence="2" key="1">
    <citation type="journal article" date="2020" name="Stud. Mycol.">
        <title>101 Dothideomycetes genomes: a test case for predicting lifestyles and emergence of pathogens.</title>
        <authorList>
            <person name="Haridas S."/>
            <person name="Albert R."/>
            <person name="Binder M."/>
            <person name="Bloem J."/>
            <person name="Labutti K."/>
            <person name="Salamov A."/>
            <person name="Andreopoulos B."/>
            <person name="Baker S."/>
            <person name="Barry K."/>
            <person name="Bills G."/>
            <person name="Bluhm B."/>
            <person name="Cannon C."/>
            <person name="Castanera R."/>
            <person name="Culley D."/>
            <person name="Daum C."/>
            <person name="Ezra D."/>
            <person name="Gonzalez J."/>
            <person name="Henrissat B."/>
            <person name="Kuo A."/>
            <person name="Liang C."/>
            <person name="Lipzen A."/>
            <person name="Lutzoni F."/>
            <person name="Magnuson J."/>
            <person name="Mondo S."/>
            <person name="Nolan M."/>
            <person name="Ohm R."/>
            <person name="Pangilinan J."/>
            <person name="Park H.-J."/>
            <person name="Ramirez L."/>
            <person name="Alfaro M."/>
            <person name="Sun H."/>
            <person name="Tritt A."/>
            <person name="Yoshinaga Y."/>
            <person name="Zwiers L.-H."/>
            <person name="Turgeon B."/>
            <person name="Goodwin S."/>
            <person name="Spatafora J."/>
            <person name="Crous P."/>
            <person name="Grigoriev I."/>
        </authorList>
    </citation>
    <scope>NUCLEOTIDE SEQUENCE</scope>
    <source>
        <strain evidence="2">CBS 121167</strain>
    </source>
</reference>
<organism evidence="2 3">
    <name type="scientific">Aplosporella prunicola CBS 121167</name>
    <dbReference type="NCBI Taxonomy" id="1176127"/>
    <lineage>
        <taxon>Eukaryota</taxon>
        <taxon>Fungi</taxon>
        <taxon>Dikarya</taxon>
        <taxon>Ascomycota</taxon>
        <taxon>Pezizomycotina</taxon>
        <taxon>Dothideomycetes</taxon>
        <taxon>Dothideomycetes incertae sedis</taxon>
        <taxon>Botryosphaeriales</taxon>
        <taxon>Aplosporellaceae</taxon>
        <taxon>Aplosporella</taxon>
    </lineage>
</organism>
<evidence type="ECO:0000313" key="3">
    <source>
        <dbReference type="Proteomes" id="UP000799438"/>
    </source>
</evidence>
<dbReference type="AlphaFoldDB" id="A0A6A6AZZ0"/>
<gene>
    <name evidence="2" type="ORF">K452DRAFT_291622</name>
</gene>
<evidence type="ECO:0000313" key="2">
    <source>
        <dbReference type="EMBL" id="KAF2137360.1"/>
    </source>
</evidence>
<dbReference type="EMBL" id="ML995503">
    <property type="protein sequence ID" value="KAF2137360.1"/>
    <property type="molecule type" value="Genomic_DNA"/>
</dbReference>
<dbReference type="GeneID" id="54298708"/>
<proteinExistence type="predicted"/>
<accession>A0A6A6AZZ0</accession>
<sequence length="170" mass="18920">TPRGRRNLSPTSPVAPKPIRTQLENPATAAVAATLPVALGPLTYNTQSGNNPRIIKITVPPNISIETAKAQISKAIQGKAATRDTEVLGVGITKQGYLIRFRTEKDREQASNHDEFRVVIYKVLTEEIKKKDFSSEDAARYAIQNGLIFGPNFVNRAEYYSLERKKCYRC</sequence>
<protein>
    <submittedName>
        <fullName evidence="2">Uncharacterized protein</fullName>
    </submittedName>
</protein>
<dbReference type="RefSeq" id="XP_033393078.1">
    <property type="nucleotide sequence ID" value="XM_033541212.1"/>
</dbReference>
<name>A0A6A6AZZ0_9PEZI</name>
<dbReference type="Proteomes" id="UP000799438">
    <property type="component" value="Unassembled WGS sequence"/>
</dbReference>
<feature type="non-terminal residue" evidence="2">
    <location>
        <position position="1"/>
    </location>
</feature>
<feature type="region of interest" description="Disordered" evidence="1">
    <location>
        <begin position="1"/>
        <end position="21"/>
    </location>
</feature>